<accession>A0A1T5MF74</accession>
<dbReference type="AlphaFoldDB" id="A0A1T5MF74"/>
<proteinExistence type="predicted"/>
<keyword evidence="2" id="KW-1185">Reference proteome</keyword>
<dbReference type="OrthoDB" id="772390at2"/>
<dbReference type="Proteomes" id="UP000190961">
    <property type="component" value="Unassembled WGS sequence"/>
</dbReference>
<gene>
    <name evidence="1" type="ORF">SAMN05660236_5279</name>
</gene>
<reference evidence="1 2" key="1">
    <citation type="submission" date="2017-02" db="EMBL/GenBank/DDBJ databases">
        <authorList>
            <person name="Peterson S.W."/>
        </authorList>
    </citation>
    <scope>NUCLEOTIDE SEQUENCE [LARGE SCALE GENOMIC DNA]</scope>
    <source>
        <strain evidence="1 2">DSM 25262</strain>
    </source>
</reference>
<protein>
    <submittedName>
        <fullName evidence="1">Uncharacterized protein</fullName>
    </submittedName>
</protein>
<dbReference type="EMBL" id="FUZU01000004">
    <property type="protein sequence ID" value="SKC86880.1"/>
    <property type="molecule type" value="Genomic_DNA"/>
</dbReference>
<name>A0A1T5MF74_9BACT</name>
<evidence type="ECO:0000313" key="1">
    <source>
        <dbReference type="EMBL" id="SKC86880.1"/>
    </source>
</evidence>
<evidence type="ECO:0000313" key="2">
    <source>
        <dbReference type="Proteomes" id="UP000190961"/>
    </source>
</evidence>
<dbReference type="RefSeq" id="WP_079689765.1">
    <property type="nucleotide sequence ID" value="NZ_FUZU01000004.1"/>
</dbReference>
<organism evidence="1 2">
    <name type="scientific">Ohtaekwangia koreensis</name>
    <dbReference type="NCBI Taxonomy" id="688867"/>
    <lineage>
        <taxon>Bacteria</taxon>
        <taxon>Pseudomonadati</taxon>
        <taxon>Bacteroidota</taxon>
        <taxon>Cytophagia</taxon>
        <taxon>Cytophagales</taxon>
        <taxon>Fulvivirgaceae</taxon>
        <taxon>Ohtaekwangia</taxon>
    </lineage>
</organism>
<sequence>MLNLYCIADDQPKPRNLNPFPLPYADSMEEETFENLQEKGIISERFDVYSTFRWGTDLIEQMQQTIQNKKLHHDADVRELLKLFNIAKENKSGLIAYGD</sequence>